<name>A0A7W6CWQ6_9HYPH</name>
<keyword evidence="1" id="KW-0378">Hydrolase</keyword>
<dbReference type="Gene3D" id="2.30.30.110">
    <property type="match status" value="1"/>
</dbReference>
<reference evidence="1 2" key="1">
    <citation type="submission" date="2020-08" db="EMBL/GenBank/DDBJ databases">
        <title>Genomic Encyclopedia of Type Strains, Phase IV (KMG-IV): sequencing the most valuable type-strain genomes for metagenomic binning, comparative biology and taxonomic classification.</title>
        <authorList>
            <person name="Goeker M."/>
        </authorList>
    </citation>
    <scope>NUCLEOTIDE SEQUENCE [LARGE SCALE GENOMIC DNA]</scope>
    <source>
        <strain evidence="1 2">DSM 26575</strain>
    </source>
</reference>
<dbReference type="Pfam" id="PF02452">
    <property type="entry name" value="PemK_toxin"/>
    <property type="match status" value="1"/>
</dbReference>
<dbReference type="GO" id="GO:0016075">
    <property type="term" value="P:rRNA catabolic process"/>
    <property type="evidence" value="ECO:0007669"/>
    <property type="project" value="TreeGrafter"/>
</dbReference>
<evidence type="ECO:0000313" key="1">
    <source>
        <dbReference type="EMBL" id="MBB3966498.1"/>
    </source>
</evidence>
<dbReference type="AlphaFoldDB" id="A0A7W6CWQ6"/>
<dbReference type="Proteomes" id="UP000582090">
    <property type="component" value="Unassembled WGS sequence"/>
</dbReference>
<evidence type="ECO:0000313" key="2">
    <source>
        <dbReference type="Proteomes" id="UP000582090"/>
    </source>
</evidence>
<dbReference type="EMBL" id="JACIDW010000018">
    <property type="protein sequence ID" value="MBB3966498.1"/>
    <property type="molecule type" value="Genomic_DNA"/>
</dbReference>
<organism evidence="1 2">
    <name type="scientific">Rhizobium metallidurans</name>
    <dbReference type="NCBI Taxonomy" id="1265931"/>
    <lineage>
        <taxon>Bacteria</taxon>
        <taxon>Pseudomonadati</taxon>
        <taxon>Pseudomonadota</taxon>
        <taxon>Alphaproteobacteria</taxon>
        <taxon>Hyphomicrobiales</taxon>
        <taxon>Rhizobiaceae</taxon>
        <taxon>Rhizobium/Agrobacterium group</taxon>
        <taxon>Rhizobium</taxon>
    </lineage>
</organism>
<dbReference type="GO" id="GO:0016787">
    <property type="term" value="F:hydrolase activity"/>
    <property type="evidence" value="ECO:0007669"/>
    <property type="project" value="UniProtKB-KW"/>
</dbReference>
<accession>A0A7W6CWQ6</accession>
<dbReference type="SUPFAM" id="SSF50118">
    <property type="entry name" value="Cell growth inhibitor/plasmid maintenance toxic component"/>
    <property type="match status" value="1"/>
</dbReference>
<proteinExistence type="predicted"/>
<dbReference type="PANTHER" id="PTHR33988">
    <property type="entry name" value="ENDORIBONUCLEASE MAZF-RELATED"/>
    <property type="match status" value="1"/>
</dbReference>
<keyword evidence="2" id="KW-1185">Reference proteome</keyword>
<dbReference type="InterPro" id="IPR011067">
    <property type="entry name" value="Plasmid_toxin/cell-grow_inhib"/>
</dbReference>
<dbReference type="GO" id="GO:0003677">
    <property type="term" value="F:DNA binding"/>
    <property type="evidence" value="ECO:0007669"/>
    <property type="project" value="InterPro"/>
</dbReference>
<dbReference type="RefSeq" id="WP_183901980.1">
    <property type="nucleotide sequence ID" value="NZ_JACIDW010000018.1"/>
</dbReference>
<dbReference type="EC" id="3.1.-.-" evidence="1"/>
<dbReference type="GO" id="GO:0004521">
    <property type="term" value="F:RNA endonuclease activity"/>
    <property type="evidence" value="ECO:0007669"/>
    <property type="project" value="TreeGrafter"/>
</dbReference>
<gene>
    <name evidence="1" type="ORF">GGQ67_004185</name>
</gene>
<protein>
    <submittedName>
        <fullName evidence="1">mRNA interferase MazF</fullName>
        <ecNumber evidence="1">3.1.-.-</ecNumber>
    </submittedName>
</protein>
<dbReference type="InterPro" id="IPR003477">
    <property type="entry name" value="PemK-like"/>
</dbReference>
<sequence>MRRGDVVVVAIQGDYGKPRPAVVVQTDALAQDYPSAVVCPITSSIVDLKFRPVLEASQGTGLRIRSQIMTDKIIGVPREKVGKIIGRLSESEMRELDAALSFVLGLVD</sequence>
<dbReference type="GO" id="GO:0006402">
    <property type="term" value="P:mRNA catabolic process"/>
    <property type="evidence" value="ECO:0007669"/>
    <property type="project" value="TreeGrafter"/>
</dbReference>
<comment type="caution">
    <text evidence="1">The sequence shown here is derived from an EMBL/GenBank/DDBJ whole genome shotgun (WGS) entry which is preliminary data.</text>
</comment>